<evidence type="ECO:0000313" key="4">
    <source>
        <dbReference type="Proteomes" id="UP000029734"/>
    </source>
</evidence>
<keyword evidence="1" id="KW-1133">Transmembrane helix</keyword>
<keyword evidence="1" id="KW-0472">Membrane</keyword>
<organism evidence="3 4">
    <name type="scientific">Paenibacillus wynnii</name>
    <dbReference type="NCBI Taxonomy" id="268407"/>
    <lineage>
        <taxon>Bacteria</taxon>
        <taxon>Bacillati</taxon>
        <taxon>Bacillota</taxon>
        <taxon>Bacilli</taxon>
        <taxon>Bacillales</taxon>
        <taxon>Paenibacillaceae</taxon>
        <taxon>Paenibacillus</taxon>
    </lineage>
</organism>
<dbReference type="EMBL" id="JQCR01000003">
    <property type="protein sequence ID" value="KGE16603.1"/>
    <property type="molecule type" value="Genomic_DNA"/>
</dbReference>
<reference evidence="3 4" key="1">
    <citation type="submission" date="2014-08" db="EMBL/GenBank/DDBJ databases">
        <authorList>
            <person name="den Bakker H.C."/>
        </authorList>
    </citation>
    <scope>NUCLEOTIDE SEQUENCE [LARGE SCALE GENOMIC DNA]</scope>
    <source>
        <strain evidence="3 4">DSM 18334</strain>
    </source>
</reference>
<keyword evidence="1" id="KW-0812">Transmembrane</keyword>
<keyword evidence="4" id="KW-1185">Reference proteome</keyword>
<name>A0A098M3K9_9BACL</name>
<accession>A0A098M3K9</accession>
<dbReference type="AlphaFoldDB" id="A0A098M3K9"/>
<evidence type="ECO:0000256" key="1">
    <source>
        <dbReference type="SAM" id="Phobius"/>
    </source>
</evidence>
<evidence type="ECO:0000313" key="3">
    <source>
        <dbReference type="EMBL" id="KGE16603.1"/>
    </source>
</evidence>
<dbReference type="Pfam" id="PF19701">
    <property type="entry name" value="DUF6199"/>
    <property type="match status" value="1"/>
</dbReference>
<protein>
    <recommendedName>
        <fullName evidence="2">DUF6199 domain-containing protein</fullName>
    </recommendedName>
</protein>
<evidence type="ECO:0000259" key="2">
    <source>
        <dbReference type="Pfam" id="PF19701"/>
    </source>
</evidence>
<gene>
    <name evidence="3" type="ORF">PWYN_17975</name>
</gene>
<feature type="transmembrane region" description="Helical" evidence="1">
    <location>
        <begin position="53"/>
        <end position="74"/>
    </location>
</feature>
<feature type="domain" description="DUF6199" evidence="2">
    <location>
        <begin position="10"/>
        <end position="68"/>
    </location>
</feature>
<proteinExistence type="predicted"/>
<comment type="caution">
    <text evidence="3">The sequence shown here is derived from an EMBL/GenBank/DDBJ whole genome shotgun (WGS) entry which is preliminary data.</text>
</comment>
<reference evidence="3 4" key="2">
    <citation type="submission" date="2014-10" db="EMBL/GenBank/DDBJ databases">
        <title>Comparative genomics of the Paenibacillus odorifer group.</title>
        <authorList>
            <person name="Tsai Y.-C."/>
            <person name="Martin N."/>
            <person name="Korlach J."/>
            <person name="Wiedmann M."/>
        </authorList>
    </citation>
    <scope>NUCLEOTIDE SEQUENCE [LARGE SCALE GENOMIC DNA]</scope>
    <source>
        <strain evidence="3 4">DSM 18334</strain>
    </source>
</reference>
<sequence length="75" mass="8318">MFGYIAVLFIGVLLIAYGIFAIRNPTFGWRLSEGWKVKGDSEPSEGYILSMKFGGLIVIVMGSFFLIVSLLKLLL</sequence>
<dbReference type="InterPro" id="IPR045679">
    <property type="entry name" value="DUF6199"/>
</dbReference>
<dbReference type="Proteomes" id="UP000029734">
    <property type="component" value="Unassembled WGS sequence"/>
</dbReference>